<evidence type="ECO:0000313" key="1">
    <source>
        <dbReference type="EMBL" id="HDR46351.1"/>
    </source>
</evidence>
<name>A0A831LMH0_9BACT</name>
<sequence length="57" mass="6975">SYIDQVLVQMYMKHRMRAFQAFFHVNPDYAYWYGWNEMTKDLGEIKELARSMRAAHE</sequence>
<feature type="non-terminal residue" evidence="1">
    <location>
        <position position="1"/>
    </location>
</feature>
<protein>
    <submittedName>
        <fullName evidence="1">Cytochrome C</fullName>
    </submittedName>
</protein>
<dbReference type="AlphaFoldDB" id="A0A831LMH0"/>
<organism evidence="1">
    <name type="scientific">Geoalkalibacter subterraneus</name>
    <dbReference type="NCBI Taxonomy" id="483547"/>
    <lineage>
        <taxon>Bacteria</taxon>
        <taxon>Pseudomonadati</taxon>
        <taxon>Thermodesulfobacteriota</taxon>
        <taxon>Desulfuromonadia</taxon>
        <taxon>Desulfuromonadales</taxon>
        <taxon>Geoalkalibacteraceae</taxon>
        <taxon>Geoalkalibacter</taxon>
    </lineage>
</organism>
<accession>A0A831LMH0</accession>
<dbReference type="Proteomes" id="UP000886162">
    <property type="component" value="Unassembled WGS sequence"/>
</dbReference>
<comment type="caution">
    <text evidence="1">The sequence shown here is derived from an EMBL/GenBank/DDBJ whole genome shotgun (WGS) entry which is preliminary data.</text>
</comment>
<gene>
    <name evidence="1" type="ORF">ENN94_01470</name>
</gene>
<dbReference type="Gene3D" id="1.20.850.10">
    <property type="entry name" value="Hydroxylamine Oxidoreductase, Chain A, domain 2"/>
    <property type="match status" value="1"/>
</dbReference>
<reference evidence="1" key="1">
    <citation type="journal article" date="2020" name="mSystems">
        <title>Genome- and Community-Level Interaction Insights into Carbon Utilization and Element Cycling Functions of Hydrothermarchaeota in Hydrothermal Sediment.</title>
        <authorList>
            <person name="Zhou Z."/>
            <person name="Liu Y."/>
            <person name="Xu W."/>
            <person name="Pan J."/>
            <person name="Luo Z.H."/>
            <person name="Li M."/>
        </authorList>
    </citation>
    <scope>NUCLEOTIDE SEQUENCE [LARGE SCALE GENOMIC DNA]</scope>
    <source>
        <strain evidence="1">SpSt-1220</strain>
    </source>
</reference>
<proteinExistence type="predicted"/>
<dbReference type="EMBL" id="DSDO01000099">
    <property type="protein sequence ID" value="HDR46351.1"/>
    <property type="molecule type" value="Genomic_DNA"/>
</dbReference>